<name>A0A3G4ZK84_9VIRU</name>
<sequence>MVEKIRPSPSSSATLYKVGSKKKGNDGNIWIISEDKNGVKKWKLFKKPTKIGSKKGSIKGF</sequence>
<organism evidence="1">
    <name type="scientific">Terrestrivirus sp</name>
    <dbReference type="NCBI Taxonomy" id="2487775"/>
    <lineage>
        <taxon>Viruses</taxon>
        <taxon>Varidnaviria</taxon>
        <taxon>Bamfordvirae</taxon>
        <taxon>Nucleocytoviricota</taxon>
        <taxon>Megaviricetes</taxon>
        <taxon>Imitervirales</taxon>
        <taxon>Mimiviridae</taxon>
        <taxon>Klosneuvirinae</taxon>
    </lineage>
</organism>
<dbReference type="EMBL" id="MK071979">
    <property type="protein sequence ID" value="AYV75250.1"/>
    <property type="molecule type" value="Genomic_DNA"/>
</dbReference>
<evidence type="ECO:0000313" key="1">
    <source>
        <dbReference type="EMBL" id="AYV75250.1"/>
    </source>
</evidence>
<proteinExistence type="predicted"/>
<accession>A0A3G4ZK84</accession>
<gene>
    <name evidence="1" type="ORF">Terrestrivirus1_124</name>
</gene>
<protein>
    <submittedName>
        <fullName evidence="1">Uncharacterized protein</fullName>
    </submittedName>
</protein>
<reference evidence="1" key="1">
    <citation type="submission" date="2018-10" db="EMBL/GenBank/DDBJ databases">
        <title>Hidden diversity of soil giant viruses.</title>
        <authorList>
            <person name="Schulz F."/>
            <person name="Alteio L."/>
            <person name="Goudeau D."/>
            <person name="Ryan E.M."/>
            <person name="Malmstrom R.R."/>
            <person name="Blanchard J."/>
            <person name="Woyke T."/>
        </authorList>
    </citation>
    <scope>NUCLEOTIDE SEQUENCE</scope>
    <source>
        <strain evidence="1">TEV1</strain>
    </source>
</reference>